<dbReference type="EMBL" id="CZAI01000009">
    <property type="protein sequence ID" value="CUP98426.1"/>
    <property type="molecule type" value="Genomic_DNA"/>
</dbReference>
<accession>A0A174SP32</accession>
<reference evidence="11 12" key="3">
    <citation type="journal article" date="2019" name="Nat. Med.">
        <title>A library of human gut bacterial isolates paired with longitudinal multiomics data enables mechanistic microbiome research.</title>
        <authorList>
            <person name="Poyet M."/>
            <person name="Groussin M."/>
            <person name="Gibbons S.M."/>
            <person name="Avila-Pacheco J."/>
            <person name="Jiang X."/>
            <person name="Kearney S.M."/>
            <person name="Perrotta A.R."/>
            <person name="Berdy B."/>
            <person name="Zhao S."/>
            <person name="Lieberman T.D."/>
            <person name="Swanson P.K."/>
            <person name="Smith M."/>
            <person name="Roesemann S."/>
            <person name="Alexander J.E."/>
            <person name="Rich S.A."/>
            <person name="Livny J."/>
            <person name="Vlamakis H."/>
            <person name="Clish C."/>
            <person name="Bullock K."/>
            <person name="Deik A."/>
            <person name="Scott J."/>
            <person name="Pierce K.A."/>
            <person name="Xavier R.J."/>
            <person name="Alm E.J."/>
        </authorList>
    </citation>
    <scope>NUCLEOTIDE SEQUENCE [LARGE SCALE GENOMIC DNA]</scope>
    <source>
        <strain evidence="5 13">BIOML-A21</strain>
        <strain evidence="4 11">BIOML-A25</strain>
        <strain evidence="3 12">BIOML-A31</strain>
    </source>
</reference>
<dbReference type="Proteomes" id="UP000491168">
    <property type="component" value="Unassembled WGS sequence"/>
</dbReference>
<dbReference type="GeneID" id="75115174"/>
<dbReference type="STRING" id="47678.ERS852494_03628"/>
<sequence length="247" mass="27430">MKKLSLLLLLSVFVFCSCGDDDDDVKNEVVVSFENLLTEENSQFIADGTPNNQAFQETDFKDPKNLINFNHYYADWGSGYSFAGFSYMNITDNQTANSPAPITGKAKIGSVYIGVDSTDGEYGTPAILTILDTNYKLKGTWIANSTWAYMGMIQGDGYARAFKAGDWYKVTATGYDEAGNETGKAEILLANYKTDNDLPVKEWIWFDLTPLQNAVKVKFIPDSSDKNEYGIKTAAYFCLDGITLIEK</sequence>
<evidence type="ECO:0000313" key="3">
    <source>
        <dbReference type="EMBL" id="KAA5463231.1"/>
    </source>
</evidence>
<dbReference type="InterPro" id="IPR027828">
    <property type="entry name" value="DUF4465"/>
</dbReference>
<dbReference type="PROSITE" id="PS51257">
    <property type="entry name" value="PROKAR_LIPOPROTEIN"/>
    <property type="match status" value="1"/>
</dbReference>
<dbReference type="Proteomes" id="UP000095657">
    <property type="component" value="Unassembled WGS sequence"/>
</dbReference>
<reference evidence="6" key="5">
    <citation type="submission" date="2023-07" db="EMBL/GenBank/DDBJ databases">
        <title>Whole Genome Sequencing of Colonoscopy isolates.</title>
        <authorList>
            <person name="Surve S.V."/>
            <person name="Valls R.A."/>
            <person name="Barrak K.E."/>
            <person name="Gardner T.B."/>
            <person name="O'Toole G.A."/>
        </authorList>
    </citation>
    <scope>NUCLEOTIDE SEQUENCE</scope>
    <source>
        <strain evidence="6">GP0119</strain>
    </source>
</reference>
<evidence type="ECO:0000313" key="13">
    <source>
        <dbReference type="Proteomes" id="UP000491168"/>
    </source>
</evidence>
<feature type="signal peptide" evidence="1">
    <location>
        <begin position="1"/>
        <end position="19"/>
    </location>
</feature>
<dbReference type="Proteomes" id="UP000284689">
    <property type="component" value="Unassembled WGS sequence"/>
</dbReference>
<dbReference type="EMBL" id="JAUONL010000014">
    <property type="protein sequence ID" value="MDO6359068.1"/>
    <property type="molecule type" value="Genomic_DNA"/>
</dbReference>
<dbReference type="EMBL" id="VVYJ01000003">
    <property type="protein sequence ID" value="KAA5478761.1"/>
    <property type="molecule type" value="Genomic_DNA"/>
</dbReference>
<dbReference type="Proteomes" id="UP001060260">
    <property type="component" value="Chromosome"/>
</dbReference>
<reference evidence="8" key="4">
    <citation type="submission" date="2022-08" db="EMBL/GenBank/DDBJ databases">
        <title>Genome Sequencing of Bacteroides fragilis Group Isolates with Nanopore Technology.</title>
        <authorList>
            <person name="Tisza M.J."/>
            <person name="Smith D."/>
            <person name="Dekker J.P."/>
        </authorList>
    </citation>
    <scope>NUCLEOTIDE SEQUENCE</scope>
    <source>
        <strain evidence="8">BFG-474</strain>
    </source>
</reference>
<dbReference type="Proteomes" id="UP000475905">
    <property type="component" value="Unassembled WGS sequence"/>
</dbReference>
<evidence type="ECO:0000313" key="5">
    <source>
        <dbReference type="EMBL" id="KAA5492817.1"/>
    </source>
</evidence>
<protein>
    <submittedName>
        <fullName evidence="3">DUF4465 domain-containing protein</fullName>
    </submittedName>
</protein>
<organism evidence="2 9">
    <name type="scientific">Bacteroides caccae</name>
    <dbReference type="NCBI Taxonomy" id="47678"/>
    <lineage>
        <taxon>Bacteria</taxon>
        <taxon>Pseudomonadati</taxon>
        <taxon>Bacteroidota</taxon>
        <taxon>Bacteroidia</taxon>
        <taxon>Bacteroidales</taxon>
        <taxon>Bacteroidaceae</taxon>
        <taxon>Bacteroides</taxon>
    </lineage>
</organism>
<evidence type="ECO:0000313" key="6">
    <source>
        <dbReference type="EMBL" id="MDO6359068.1"/>
    </source>
</evidence>
<name>A0A174SP32_9BACE</name>
<evidence type="ECO:0000313" key="9">
    <source>
        <dbReference type="Proteomes" id="UP000095657"/>
    </source>
</evidence>
<proteinExistence type="predicted"/>
<evidence type="ECO:0000313" key="7">
    <source>
        <dbReference type="EMBL" id="RHD49827.1"/>
    </source>
</evidence>
<dbReference type="Pfam" id="PF14717">
    <property type="entry name" value="DUF4465"/>
    <property type="match status" value="1"/>
</dbReference>
<evidence type="ECO:0000256" key="1">
    <source>
        <dbReference type="SAM" id="SignalP"/>
    </source>
</evidence>
<reference evidence="2 9" key="1">
    <citation type="submission" date="2015-09" db="EMBL/GenBank/DDBJ databases">
        <authorList>
            <consortium name="Pathogen Informatics"/>
        </authorList>
    </citation>
    <scope>NUCLEOTIDE SEQUENCE [LARGE SCALE GENOMIC DNA]</scope>
    <source>
        <strain evidence="2 9">2789STDY5834880</strain>
    </source>
</reference>
<dbReference type="Gene3D" id="2.60.120.1350">
    <property type="entry name" value="Protein of unknown function DUF4465"/>
    <property type="match status" value="1"/>
</dbReference>
<dbReference type="Proteomes" id="UP000427825">
    <property type="component" value="Unassembled WGS sequence"/>
</dbReference>
<dbReference type="EMBL" id="VVYP01000012">
    <property type="protein sequence ID" value="KAA5463231.1"/>
    <property type="molecule type" value="Genomic_DNA"/>
</dbReference>
<evidence type="ECO:0000313" key="4">
    <source>
        <dbReference type="EMBL" id="KAA5478761.1"/>
    </source>
</evidence>
<evidence type="ECO:0000313" key="8">
    <source>
        <dbReference type="EMBL" id="UVQ96163.1"/>
    </source>
</evidence>
<evidence type="ECO:0000313" key="11">
    <source>
        <dbReference type="Proteomes" id="UP000427825"/>
    </source>
</evidence>
<dbReference type="EMBL" id="VVYF01000007">
    <property type="protein sequence ID" value="KAA5492817.1"/>
    <property type="molecule type" value="Genomic_DNA"/>
</dbReference>
<feature type="chain" id="PRO_5042683627" evidence="1">
    <location>
        <begin position="20"/>
        <end position="247"/>
    </location>
</feature>
<dbReference type="Proteomes" id="UP001170023">
    <property type="component" value="Unassembled WGS sequence"/>
</dbReference>
<evidence type="ECO:0000313" key="10">
    <source>
        <dbReference type="Proteomes" id="UP000284689"/>
    </source>
</evidence>
<dbReference type="AlphaFoldDB" id="A0A174SP32"/>
<dbReference type="RefSeq" id="WP_005681469.1">
    <property type="nucleotide sequence ID" value="NZ_CABMOQ010000008.1"/>
</dbReference>
<dbReference type="EMBL" id="QSJD01000009">
    <property type="protein sequence ID" value="RHD49827.1"/>
    <property type="molecule type" value="Genomic_DNA"/>
</dbReference>
<evidence type="ECO:0000313" key="2">
    <source>
        <dbReference type="EMBL" id="CUP98426.1"/>
    </source>
</evidence>
<keyword evidence="1" id="KW-0732">Signal</keyword>
<evidence type="ECO:0000313" key="12">
    <source>
        <dbReference type="Proteomes" id="UP000475905"/>
    </source>
</evidence>
<gene>
    <name evidence="7" type="ORF">DW794_07650</name>
    <name evidence="2" type="ORF">ERS852494_03628</name>
    <name evidence="5" type="ORF">F2Y35_07970</name>
    <name evidence="3" type="ORF">F2Y36_11010</name>
    <name evidence="4" type="ORF">F2Y39_07245</name>
    <name evidence="8" type="ORF">NXW23_17845</name>
    <name evidence="6" type="ORF">Q4469_15440</name>
</gene>
<dbReference type="EMBL" id="CP103166">
    <property type="protein sequence ID" value="UVQ96163.1"/>
    <property type="molecule type" value="Genomic_DNA"/>
</dbReference>
<reference evidence="7 10" key="2">
    <citation type="submission" date="2018-08" db="EMBL/GenBank/DDBJ databases">
        <title>A genome reference for cultivated species of the human gut microbiota.</title>
        <authorList>
            <person name="Zou Y."/>
            <person name="Xue W."/>
            <person name="Luo G."/>
        </authorList>
    </citation>
    <scope>NUCLEOTIDE SEQUENCE [LARGE SCALE GENOMIC DNA]</scope>
    <source>
        <strain evidence="7 10">AM31-16AC</strain>
    </source>
</reference>